<dbReference type="AlphaFoldDB" id="A0A8S1Y567"/>
<organism evidence="1 2">
    <name type="scientific">Paramecium octaurelia</name>
    <dbReference type="NCBI Taxonomy" id="43137"/>
    <lineage>
        <taxon>Eukaryota</taxon>
        <taxon>Sar</taxon>
        <taxon>Alveolata</taxon>
        <taxon>Ciliophora</taxon>
        <taxon>Intramacronucleata</taxon>
        <taxon>Oligohymenophorea</taxon>
        <taxon>Peniculida</taxon>
        <taxon>Parameciidae</taxon>
        <taxon>Paramecium</taxon>
    </lineage>
</organism>
<dbReference type="Proteomes" id="UP000683925">
    <property type="component" value="Unassembled WGS sequence"/>
</dbReference>
<gene>
    <name evidence="1" type="ORF">POCTA_138.1.T1450035</name>
</gene>
<dbReference type="OrthoDB" id="264354at2759"/>
<keyword evidence="2" id="KW-1185">Reference proteome</keyword>
<evidence type="ECO:0000313" key="2">
    <source>
        <dbReference type="Proteomes" id="UP000683925"/>
    </source>
</evidence>
<comment type="caution">
    <text evidence="1">The sequence shown here is derived from an EMBL/GenBank/DDBJ whole genome shotgun (WGS) entry which is preliminary data.</text>
</comment>
<name>A0A8S1Y567_PAROT</name>
<evidence type="ECO:0000313" key="1">
    <source>
        <dbReference type="EMBL" id="CAD8208720.1"/>
    </source>
</evidence>
<reference evidence="1" key="1">
    <citation type="submission" date="2021-01" db="EMBL/GenBank/DDBJ databases">
        <authorList>
            <consortium name="Genoscope - CEA"/>
            <person name="William W."/>
        </authorList>
    </citation>
    <scope>NUCLEOTIDE SEQUENCE</scope>
</reference>
<proteinExistence type="predicted"/>
<accession>A0A8S1Y567</accession>
<protein>
    <submittedName>
        <fullName evidence="1">Uncharacterized protein</fullName>
    </submittedName>
</protein>
<dbReference type="EMBL" id="CAJJDP010000147">
    <property type="protein sequence ID" value="CAD8208720.1"/>
    <property type="molecule type" value="Genomic_DNA"/>
</dbReference>
<sequence>MSWICCSTQQTVKNSLLNYCKCKIYQIYTFDLFKTLLRMNLESSIKQKLYCFFFKAIKWKLGKFNFTSQFNHDYALFDQIELIKYNNKPFELWNNKFRSDSKIVWNYSANDYIVEIQDLEDLTILMIG</sequence>